<evidence type="ECO:0000313" key="3">
    <source>
        <dbReference type="Proteomes" id="UP001140513"/>
    </source>
</evidence>
<protein>
    <recommendedName>
        <fullName evidence="4">Secreted protein</fullName>
    </recommendedName>
</protein>
<proteinExistence type="predicted"/>
<evidence type="ECO:0000313" key="2">
    <source>
        <dbReference type="EMBL" id="KAJ4352216.1"/>
    </source>
</evidence>
<comment type="caution">
    <text evidence="2">The sequence shown here is derived from an EMBL/GenBank/DDBJ whole genome shotgun (WGS) entry which is preliminary data.</text>
</comment>
<dbReference type="Proteomes" id="UP001140513">
    <property type="component" value="Unassembled WGS sequence"/>
</dbReference>
<feature type="signal peptide" evidence="1">
    <location>
        <begin position="1"/>
        <end position="23"/>
    </location>
</feature>
<dbReference type="EMBL" id="JAPEUX010000005">
    <property type="protein sequence ID" value="KAJ4352216.1"/>
    <property type="molecule type" value="Genomic_DNA"/>
</dbReference>
<keyword evidence="3" id="KW-1185">Reference proteome</keyword>
<evidence type="ECO:0008006" key="4">
    <source>
        <dbReference type="Google" id="ProtNLM"/>
    </source>
</evidence>
<organism evidence="2 3">
    <name type="scientific">Didymosphaeria variabile</name>
    <dbReference type="NCBI Taxonomy" id="1932322"/>
    <lineage>
        <taxon>Eukaryota</taxon>
        <taxon>Fungi</taxon>
        <taxon>Dikarya</taxon>
        <taxon>Ascomycota</taxon>
        <taxon>Pezizomycotina</taxon>
        <taxon>Dothideomycetes</taxon>
        <taxon>Pleosporomycetidae</taxon>
        <taxon>Pleosporales</taxon>
        <taxon>Massarineae</taxon>
        <taxon>Didymosphaeriaceae</taxon>
        <taxon>Didymosphaeria</taxon>
    </lineage>
</organism>
<dbReference type="GeneID" id="80911093"/>
<dbReference type="OrthoDB" id="10010954at2759"/>
<dbReference type="AlphaFoldDB" id="A0A9W8XKC3"/>
<name>A0A9W8XKC3_9PLEO</name>
<sequence>MHCFGILTTVASVAVFAAGLASAFQPDLGYTELYRLTQQFYDTFQYPNNVQEAEKINSTVFSEDVRMILTSQQCICTVFVAKPSQCQGRVSDTRNFVGRELNTEYIFGLFTPSDSVSIIGRPVGPYEIIQFVANQNIASATTRINFTFPSFGNMSLPVTIDTWMTYNEAREISQYDVVFRWFGNLMQVLLHTIDADPVKAQAAATQILAQSVCKTHTKYCEGDNTQYDSEQDCYKFLTEGTRFGQSFELGMDTLLCRNVHEIMVKFRPDVHCPHIGKKGGGQCVDDYTYAQKVNEVYYTNAAWIPTTEDAPRYGSAK</sequence>
<gene>
    <name evidence="2" type="ORF">N0V89_007563</name>
</gene>
<keyword evidence="1" id="KW-0732">Signal</keyword>
<feature type="chain" id="PRO_5040974064" description="Secreted protein" evidence="1">
    <location>
        <begin position="24"/>
        <end position="317"/>
    </location>
</feature>
<dbReference type="RefSeq" id="XP_056070572.1">
    <property type="nucleotide sequence ID" value="XM_056216325.1"/>
</dbReference>
<evidence type="ECO:0000256" key="1">
    <source>
        <dbReference type="SAM" id="SignalP"/>
    </source>
</evidence>
<reference evidence="2" key="1">
    <citation type="submission" date="2022-10" db="EMBL/GenBank/DDBJ databases">
        <title>Tapping the CABI collections for fungal endophytes: first genome assemblies for Collariella, Neodidymelliopsis, Ascochyta clinopodiicola, Didymella pomorum, Didymosphaeria variabile, Neocosmospora piperis and Neocucurbitaria cava.</title>
        <authorList>
            <person name="Hill R."/>
        </authorList>
    </citation>
    <scope>NUCLEOTIDE SEQUENCE</scope>
    <source>
        <strain evidence="2">IMI 356815</strain>
    </source>
</reference>
<accession>A0A9W8XKC3</accession>